<keyword evidence="3" id="KW-1185">Reference proteome</keyword>
<gene>
    <name evidence="2" type="ORF">Cch02nite_72000</name>
</gene>
<evidence type="ECO:0000313" key="2">
    <source>
        <dbReference type="EMBL" id="GIF93756.1"/>
    </source>
</evidence>
<proteinExistence type="predicted"/>
<dbReference type="PROSITE" id="PS51257">
    <property type="entry name" value="PROKAR_LIPOPROTEIN"/>
    <property type="match status" value="1"/>
</dbReference>
<name>A0A8J3JZ44_9ACTN</name>
<reference evidence="2 3" key="1">
    <citation type="submission" date="2021-01" db="EMBL/GenBank/DDBJ databases">
        <title>Whole genome shotgun sequence of Catellatospora chokoriensis NBRC 107358.</title>
        <authorList>
            <person name="Komaki H."/>
            <person name="Tamura T."/>
        </authorList>
    </citation>
    <scope>NUCLEOTIDE SEQUENCE [LARGE SCALE GENOMIC DNA]</scope>
    <source>
        <strain evidence="2 3">NBRC 107358</strain>
    </source>
</reference>
<keyword evidence="1" id="KW-1133">Transmembrane helix</keyword>
<feature type="transmembrane region" description="Helical" evidence="1">
    <location>
        <begin position="12"/>
        <end position="34"/>
    </location>
</feature>
<sequence>MAGMGRNAIFSWWQNALLAACGMVMAPVGLVLINHLLPRGFAAHDVLLAAAAAIWCGLCLLIVIRGTAQRVYSDGAHLVVRGPMRTLRIPWQDVLAVDVYEGVGNHGRRYFAPLVEYRPSVAATPRELPYDFGVPDGRVATARIYWLASTTPHGARRFADRIRETVMRSGSES</sequence>
<keyword evidence="1" id="KW-0812">Transmembrane</keyword>
<dbReference type="Proteomes" id="UP000619293">
    <property type="component" value="Unassembled WGS sequence"/>
</dbReference>
<dbReference type="EMBL" id="BONG01000071">
    <property type="protein sequence ID" value="GIF93756.1"/>
    <property type="molecule type" value="Genomic_DNA"/>
</dbReference>
<evidence type="ECO:0000256" key="1">
    <source>
        <dbReference type="SAM" id="Phobius"/>
    </source>
</evidence>
<feature type="transmembrane region" description="Helical" evidence="1">
    <location>
        <begin position="46"/>
        <end position="64"/>
    </location>
</feature>
<evidence type="ECO:0000313" key="3">
    <source>
        <dbReference type="Proteomes" id="UP000619293"/>
    </source>
</evidence>
<protein>
    <recommendedName>
        <fullName evidence="4">PH domain-containing protein</fullName>
    </recommendedName>
</protein>
<keyword evidence="1" id="KW-0472">Membrane</keyword>
<dbReference type="AlphaFoldDB" id="A0A8J3JZ44"/>
<organism evidence="2 3">
    <name type="scientific">Catellatospora chokoriensis</name>
    <dbReference type="NCBI Taxonomy" id="310353"/>
    <lineage>
        <taxon>Bacteria</taxon>
        <taxon>Bacillati</taxon>
        <taxon>Actinomycetota</taxon>
        <taxon>Actinomycetes</taxon>
        <taxon>Micromonosporales</taxon>
        <taxon>Micromonosporaceae</taxon>
        <taxon>Catellatospora</taxon>
    </lineage>
</organism>
<evidence type="ECO:0008006" key="4">
    <source>
        <dbReference type="Google" id="ProtNLM"/>
    </source>
</evidence>
<accession>A0A8J3JZ44</accession>
<comment type="caution">
    <text evidence="2">The sequence shown here is derived from an EMBL/GenBank/DDBJ whole genome shotgun (WGS) entry which is preliminary data.</text>
</comment>